<organism evidence="3 4">
    <name type="scientific">Actinomycetospora endophytica</name>
    <dbReference type="NCBI Taxonomy" id="2291215"/>
    <lineage>
        <taxon>Bacteria</taxon>
        <taxon>Bacillati</taxon>
        <taxon>Actinomycetota</taxon>
        <taxon>Actinomycetes</taxon>
        <taxon>Pseudonocardiales</taxon>
        <taxon>Pseudonocardiaceae</taxon>
        <taxon>Actinomycetospora</taxon>
    </lineage>
</organism>
<dbReference type="EMBL" id="JAJNDB010000010">
    <property type="protein sequence ID" value="MCD2197874.1"/>
    <property type="molecule type" value="Genomic_DNA"/>
</dbReference>
<keyword evidence="1" id="KW-0378">Hydrolase</keyword>
<feature type="signal peptide" evidence="2">
    <location>
        <begin position="1"/>
        <end position="25"/>
    </location>
</feature>
<evidence type="ECO:0000256" key="1">
    <source>
        <dbReference type="ARBA" id="ARBA00022801"/>
    </source>
</evidence>
<protein>
    <submittedName>
        <fullName evidence="3">Sortase</fullName>
    </submittedName>
</protein>
<reference evidence="3 4" key="1">
    <citation type="submission" date="2021-11" db="EMBL/GenBank/DDBJ databases">
        <title>Draft genome sequence of Actinomycetospora sp. SF1 isolated from the rhizosphere soil.</title>
        <authorList>
            <person name="Duangmal K."/>
            <person name="Chantavorakit T."/>
        </authorList>
    </citation>
    <scope>NUCLEOTIDE SEQUENCE [LARGE SCALE GENOMIC DNA]</scope>
    <source>
        <strain evidence="3 4">TBRC 5722</strain>
    </source>
</reference>
<dbReference type="RefSeq" id="WP_230740281.1">
    <property type="nucleotide sequence ID" value="NZ_JAJNDB010000010.1"/>
</dbReference>
<sequence>MTRHATARTTVAVLLGALLTLLVTACGSDTGAAQDSLAASQQSTAGAVPGYTLTIPRLNVSSQLIGLGLNPDKSIQVPPLADPMQAGVYTKGPMPGQAGPAVVLAHINAGGKPGFGANFHTLAAGDKINVATPSGPVSFAVTRTETVPKAEFPTSAVYSDTRGPELRLITCGGTLDRSAHNYLGQTIVFATKV</sequence>
<dbReference type="Gene3D" id="2.40.260.10">
    <property type="entry name" value="Sortase"/>
    <property type="match status" value="1"/>
</dbReference>
<dbReference type="PROSITE" id="PS51257">
    <property type="entry name" value="PROKAR_LIPOPROTEIN"/>
    <property type="match status" value="1"/>
</dbReference>
<dbReference type="InterPro" id="IPR042001">
    <property type="entry name" value="Sortase_F"/>
</dbReference>
<dbReference type="Proteomes" id="UP001199469">
    <property type="component" value="Unassembled WGS sequence"/>
</dbReference>
<keyword evidence="2" id="KW-0732">Signal</keyword>
<dbReference type="InterPro" id="IPR005754">
    <property type="entry name" value="Sortase"/>
</dbReference>
<keyword evidence="4" id="KW-1185">Reference proteome</keyword>
<dbReference type="InterPro" id="IPR023365">
    <property type="entry name" value="Sortase_dom-sf"/>
</dbReference>
<gene>
    <name evidence="3" type="ORF">LQ327_31345</name>
</gene>
<evidence type="ECO:0000313" key="3">
    <source>
        <dbReference type="EMBL" id="MCD2197874.1"/>
    </source>
</evidence>
<name>A0ABS8PLL8_9PSEU</name>
<evidence type="ECO:0000256" key="2">
    <source>
        <dbReference type="SAM" id="SignalP"/>
    </source>
</evidence>
<dbReference type="CDD" id="cd05829">
    <property type="entry name" value="Sortase_F"/>
    <property type="match status" value="1"/>
</dbReference>
<evidence type="ECO:0000313" key="4">
    <source>
        <dbReference type="Proteomes" id="UP001199469"/>
    </source>
</evidence>
<dbReference type="Pfam" id="PF04203">
    <property type="entry name" value="Sortase"/>
    <property type="match status" value="1"/>
</dbReference>
<proteinExistence type="predicted"/>
<feature type="chain" id="PRO_5046583706" evidence="2">
    <location>
        <begin position="26"/>
        <end position="193"/>
    </location>
</feature>
<comment type="caution">
    <text evidence="3">The sequence shown here is derived from an EMBL/GenBank/DDBJ whole genome shotgun (WGS) entry which is preliminary data.</text>
</comment>
<accession>A0ABS8PLL8</accession>
<dbReference type="SUPFAM" id="SSF63817">
    <property type="entry name" value="Sortase"/>
    <property type="match status" value="1"/>
</dbReference>